<accession>A0A143PWD9</accession>
<sequence>MCLDPRPDRLIRATRPSRRLSARASAFHAPVLAHVAQVSIPTPVVRAPALWALDALAGDDELVARGWVVLSREN</sequence>
<proteinExistence type="predicted"/>
<dbReference type="STRING" id="1855912.LuPra_06176"/>
<dbReference type="AlphaFoldDB" id="A0A143PWD9"/>
<reference evidence="2" key="2">
    <citation type="submission" date="2016-04" db="EMBL/GenBank/DDBJ databases">
        <title>First Complete Genome Sequence of a Subdivision 6 Acidobacterium.</title>
        <authorList>
            <person name="Huang S."/>
            <person name="Vieira S."/>
            <person name="Bunk B."/>
            <person name="Riedel T."/>
            <person name="Sproeer C."/>
            <person name="Overmann J."/>
        </authorList>
    </citation>
    <scope>NUCLEOTIDE SEQUENCE [LARGE SCALE GENOMIC DNA]</scope>
    <source>
        <strain evidence="2">DSM 100886 HEG_-6_39</strain>
    </source>
</reference>
<dbReference type="KEGG" id="abac:LuPra_06176"/>
<dbReference type="EMBL" id="CP015136">
    <property type="protein sequence ID" value="AMY12892.1"/>
    <property type="molecule type" value="Genomic_DNA"/>
</dbReference>
<gene>
    <name evidence="1" type="ORF">LuPra_06176</name>
</gene>
<protein>
    <submittedName>
        <fullName evidence="1">Uncharacterized protein</fullName>
    </submittedName>
</protein>
<evidence type="ECO:0000313" key="2">
    <source>
        <dbReference type="Proteomes" id="UP000076079"/>
    </source>
</evidence>
<name>A0A143PWD9_LUTPR</name>
<evidence type="ECO:0000313" key="1">
    <source>
        <dbReference type="EMBL" id="AMY12892.1"/>
    </source>
</evidence>
<keyword evidence="2" id="KW-1185">Reference proteome</keyword>
<dbReference type="Proteomes" id="UP000076079">
    <property type="component" value="Chromosome"/>
</dbReference>
<dbReference type="RefSeq" id="WP_110174306.1">
    <property type="nucleotide sequence ID" value="NZ_CP015136.1"/>
</dbReference>
<organism evidence="1 2">
    <name type="scientific">Luteitalea pratensis</name>
    <dbReference type="NCBI Taxonomy" id="1855912"/>
    <lineage>
        <taxon>Bacteria</taxon>
        <taxon>Pseudomonadati</taxon>
        <taxon>Acidobacteriota</taxon>
        <taxon>Vicinamibacteria</taxon>
        <taxon>Vicinamibacterales</taxon>
        <taxon>Vicinamibacteraceae</taxon>
        <taxon>Luteitalea</taxon>
    </lineage>
</organism>
<reference evidence="1 2" key="1">
    <citation type="journal article" date="2016" name="Genome Announc.">
        <title>First Complete Genome Sequence of a Subdivision 6 Acidobacterium Strain.</title>
        <authorList>
            <person name="Huang S."/>
            <person name="Vieira S."/>
            <person name="Bunk B."/>
            <person name="Riedel T."/>
            <person name="Sproer C."/>
            <person name="Overmann J."/>
        </authorList>
    </citation>
    <scope>NUCLEOTIDE SEQUENCE [LARGE SCALE GENOMIC DNA]</scope>
    <source>
        <strain evidence="2">DSM 100886 HEG_-6_39</strain>
    </source>
</reference>